<feature type="region of interest" description="Disordered" evidence="7">
    <location>
        <begin position="80"/>
        <end position="183"/>
    </location>
</feature>
<dbReference type="InterPro" id="IPR023213">
    <property type="entry name" value="CAT-like_dom_sf"/>
</dbReference>
<dbReference type="InterPro" id="IPR050743">
    <property type="entry name" value="2-oxoacid_DH_E2_comp"/>
</dbReference>
<dbReference type="GO" id="GO:0005737">
    <property type="term" value="C:cytoplasm"/>
    <property type="evidence" value="ECO:0007669"/>
    <property type="project" value="TreeGrafter"/>
</dbReference>
<dbReference type="GO" id="GO:0016407">
    <property type="term" value="F:acetyltransferase activity"/>
    <property type="evidence" value="ECO:0007669"/>
    <property type="project" value="TreeGrafter"/>
</dbReference>
<dbReference type="PANTHER" id="PTHR43178:SF5">
    <property type="entry name" value="LIPOAMIDE ACYLTRANSFERASE COMPONENT OF BRANCHED-CHAIN ALPHA-KETO ACID DEHYDROGENASE COMPLEX, MITOCHONDRIAL"/>
    <property type="match status" value="1"/>
</dbReference>
<dbReference type="OrthoDB" id="9805770at2"/>
<dbReference type="PANTHER" id="PTHR43178">
    <property type="entry name" value="DIHYDROLIPOAMIDE ACETYLTRANSFERASE COMPONENT OF PYRUVATE DEHYDROGENASE COMPLEX"/>
    <property type="match status" value="1"/>
</dbReference>
<dbReference type="EMBL" id="RFFG01000003">
    <property type="protein sequence ID" value="RMI47386.1"/>
    <property type="molecule type" value="Genomic_DNA"/>
</dbReference>
<dbReference type="InterPro" id="IPR001078">
    <property type="entry name" value="2-oxoacid_DH_actylTfrase"/>
</dbReference>
<dbReference type="InterPro" id="IPR003016">
    <property type="entry name" value="2-oxoA_DH_lipoyl-BS"/>
</dbReference>
<keyword evidence="5 6" id="KW-0012">Acyltransferase</keyword>
<protein>
    <recommendedName>
        <fullName evidence="6">Dihydrolipoamide acetyltransferase component of pyruvate dehydrogenase complex</fullName>
        <ecNumber evidence="6">2.3.1.-</ecNumber>
    </recommendedName>
</protein>
<dbReference type="InterPro" id="IPR000089">
    <property type="entry name" value="Biotin_lipoyl"/>
</dbReference>
<dbReference type="Pfam" id="PF00364">
    <property type="entry name" value="Biotin_lipoyl"/>
    <property type="match status" value="1"/>
</dbReference>
<evidence type="ECO:0000259" key="8">
    <source>
        <dbReference type="PROSITE" id="PS50968"/>
    </source>
</evidence>
<dbReference type="GO" id="GO:0031405">
    <property type="term" value="F:lipoic acid binding"/>
    <property type="evidence" value="ECO:0007669"/>
    <property type="project" value="TreeGrafter"/>
</dbReference>
<dbReference type="AlphaFoldDB" id="A0A3M2MD48"/>
<evidence type="ECO:0000256" key="1">
    <source>
        <dbReference type="ARBA" id="ARBA00001938"/>
    </source>
</evidence>
<sequence length="491" mass="50740">MTERKQFKLPDVGEGLTEAEIVKWHVKPGDQVEVNQTIVEIETAKAVVELPCPFEGTVGELMVEEGQTVDVGVPIISVDVAPDGSEPAAPSASAAADTSEDLVPQADEPGVVQPEQPKRQPVLVGYGVKPGATKRRARKQASPPPPSSPSPAPAAPAAAQAARPAPTAGGAGTATRSYPQVVDNGLPLAKPPVRKMAKDLGVDLATITGTGPRGSITREDVQQALAAPAAAPVAAPGVQAGAPAAAAGVREERIAVRGVRKATANAMVASAFTAPHVTEFVQVDVTRTVEAVRRLRDLPEFADVKISPLLLVAKALLTAVARYPMVNSTWVDAPNPSNGTSGGGAEIVVKHYVNLGIAAATERGLIVPNVKDAHTLSLPGLARALAELTATARSGKATPADLTGGTISITNVGVFGVDTGTPILTPGESAILCIGQIRDMPWVHEGELAIRKVTTLALSFDHRVIDGELGSKVLRDVGAMLEDPLHFLAWT</sequence>
<keyword evidence="11" id="KW-1185">Reference proteome</keyword>
<dbReference type="Pfam" id="PF00198">
    <property type="entry name" value="2-oxoacid_dh"/>
    <property type="match status" value="1"/>
</dbReference>
<dbReference type="PROSITE" id="PS50968">
    <property type="entry name" value="BIOTINYL_LIPOYL"/>
    <property type="match status" value="1"/>
</dbReference>
<dbReference type="InterPro" id="IPR036625">
    <property type="entry name" value="E3-bd_dom_sf"/>
</dbReference>
<evidence type="ECO:0000256" key="7">
    <source>
        <dbReference type="SAM" id="MobiDB-lite"/>
    </source>
</evidence>
<evidence type="ECO:0000256" key="2">
    <source>
        <dbReference type="ARBA" id="ARBA00007317"/>
    </source>
</evidence>
<proteinExistence type="inferred from homology"/>
<comment type="cofactor">
    <cofactor evidence="1 6">
        <name>(R)-lipoate</name>
        <dbReference type="ChEBI" id="CHEBI:83088"/>
    </cofactor>
</comment>
<dbReference type="Gene3D" id="4.10.320.10">
    <property type="entry name" value="E3-binding domain"/>
    <property type="match status" value="1"/>
</dbReference>
<feature type="domain" description="Lipoyl-binding" evidence="8">
    <location>
        <begin position="4"/>
        <end position="79"/>
    </location>
</feature>
<dbReference type="SUPFAM" id="SSF47005">
    <property type="entry name" value="Peripheral subunit-binding domain of 2-oxo acid dehydrogenase complex"/>
    <property type="match status" value="1"/>
</dbReference>
<evidence type="ECO:0000259" key="9">
    <source>
        <dbReference type="PROSITE" id="PS51826"/>
    </source>
</evidence>
<keyword evidence="4 6" id="KW-0450">Lipoyl</keyword>
<accession>A0A3M2MD48</accession>
<dbReference type="InterPro" id="IPR011053">
    <property type="entry name" value="Single_hybrid_motif"/>
</dbReference>
<keyword evidence="3 6" id="KW-0808">Transferase</keyword>
<dbReference type="SUPFAM" id="SSF52777">
    <property type="entry name" value="CoA-dependent acyltransferases"/>
    <property type="match status" value="1"/>
</dbReference>
<dbReference type="CDD" id="cd06849">
    <property type="entry name" value="lipoyl_domain"/>
    <property type="match status" value="1"/>
</dbReference>
<feature type="compositionally biased region" description="Pro residues" evidence="7">
    <location>
        <begin position="142"/>
        <end position="154"/>
    </location>
</feature>
<dbReference type="InterPro" id="IPR004167">
    <property type="entry name" value="PSBD"/>
</dbReference>
<evidence type="ECO:0000256" key="3">
    <source>
        <dbReference type="ARBA" id="ARBA00022679"/>
    </source>
</evidence>
<dbReference type="Proteomes" id="UP000282674">
    <property type="component" value="Unassembled WGS sequence"/>
</dbReference>
<feature type="domain" description="Peripheral subunit-binding (PSBD)" evidence="9">
    <location>
        <begin position="188"/>
        <end position="225"/>
    </location>
</feature>
<name>A0A3M2MD48_9ACTN</name>
<dbReference type="FunFam" id="3.30.559.10:FF:000007">
    <property type="entry name" value="Dihydrolipoamide acetyltransferase component of pyruvate dehydrogenase complex"/>
    <property type="match status" value="1"/>
</dbReference>
<reference evidence="10 11" key="1">
    <citation type="submission" date="2018-10" db="EMBL/GenBank/DDBJ databases">
        <title>Isolation from soil.</title>
        <authorList>
            <person name="Hu J."/>
        </authorList>
    </citation>
    <scope>NUCLEOTIDE SEQUENCE [LARGE SCALE GENOMIC DNA]</scope>
    <source>
        <strain evidence="10 11">NEAU-Ht49</strain>
    </source>
</reference>
<dbReference type="Pfam" id="PF02817">
    <property type="entry name" value="E3_binding"/>
    <property type="match status" value="1"/>
</dbReference>
<evidence type="ECO:0000256" key="5">
    <source>
        <dbReference type="ARBA" id="ARBA00023315"/>
    </source>
</evidence>
<comment type="caution">
    <text evidence="10">The sequence shown here is derived from an EMBL/GenBank/DDBJ whole genome shotgun (WGS) entry which is preliminary data.</text>
</comment>
<organism evidence="10 11">
    <name type="scientific">Actinomadura harenae</name>
    <dbReference type="NCBI Taxonomy" id="2483351"/>
    <lineage>
        <taxon>Bacteria</taxon>
        <taxon>Bacillati</taxon>
        <taxon>Actinomycetota</taxon>
        <taxon>Actinomycetes</taxon>
        <taxon>Streptosporangiales</taxon>
        <taxon>Thermomonosporaceae</taxon>
        <taxon>Actinomadura</taxon>
    </lineage>
</organism>
<dbReference type="Gene3D" id="3.30.559.10">
    <property type="entry name" value="Chloramphenicol acetyltransferase-like domain"/>
    <property type="match status" value="1"/>
</dbReference>
<dbReference type="EC" id="2.3.1.-" evidence="6"/>
<dbReference type="Gene3D" id="2.40.50.100">
    <property type="match status" value="1"/>
</dbReference>
<comment type="similarity">
    <text evidence="2 6">Belongs to the 2-oxoacid dehydrogenase family.</text>
</comment>
<dbReference type="RefSeq" id="WP_122192619.1">
    <property type="nucleotide sequence ID" value="NZ_JBHSKC010000002.1"/>
</dbReference>
<dbReference type="PROSITE" id="PS00189">
    <property type="entry name" value="LIPOYL"/>
    <property type="match status" value="1"/>
</dbReference>
<feature type="compositionally biased region" description="Low complexity" evidence="7">
    <location>
        <begin position="81"/>
        <end position="97"/>
    </location>
</feature>
<dbReference type="PROSITE" id="PS51826">
    <property type="entry name" value="PSBD"/>
    <property type="match status" value="1"/>
</dbReference>
<evidence type="ECO:0000256" key="6">
    <source>
        <dbReference type="RuleBase" id="RU003423"/>
    </source>
</evidence>
<dbReference type="SUPFAM" id="SSF51230">
    <property type="entry name" value="Single hybrid motif"/>
    <property type="match status" value="1"/>
</dbReference>
<gene>
    <name evidence="10" type="ORF">EBO15_02385</name>
</gene>
<evidence type="ECO:0000313" key="11">
    <source>
        <dbReference type="Proteomes" id="UP000282674"/>
    </source>
</evidence>
<feature type="compositionally biased region" description="Low complexity" evidence="7">
    <location>
        <begin position="155"/>
        <end position="177"/>
    </location>
</feature>
<evidence type="ECO:0000313" key="10">
    <source>
        <dbReference type="EMBL" id="RMI47386.1"/>
    </source>
</evidence>
<evidence type="ECO:0000256" key="4">
    <source>
        <dbReference type="ARBA" id="ARBA00022823"/>
    </source>
</evidence>